<evidence type="ECO:0000256" key="3">
    <source>
        <dbReference type="ARBA" id="ARBA00023004"/>
    </source>
</evidence>
<dbReference type="GO" id="GO:0004130">
    <property type="term" value="F:cytochrome-c peroxidase activity"/>
    <property type="evidence" value="ECO:0007669"/>
    <property type="project" value="TreeGrafter"/>
</dbReference>
<dbReference type="EMBL" id="ANIN01000001">
    <property type="protein sequence ID" value="ELA09164.1"/>
    <property type="molecule type" value="Genomic_DNA"/>
</dbReference>
<protein>
    <recommendedName>
        <fullName evidence="5">Cytochrome c domain-containing protein</fullName>
    </recommendedName>
</protein>
<gene>
    <name evidence="6" type="ORF">MOMA_02115</name>
</gene>
<proteinExistence type="predicted"/>
<sequence length="467" mass="51205">MRVNLGLLAIAIVGGLFSLNGFAFKNAKQSPLSIQSQSQPQPSLAGLFESRANLPSNKAIAHLSDDELDIFMLGRSFFSVPWVTAPSATTARDGLGPLFNANACAACHRPTRHKQALDDDNSRLLVFKLSKPDKHKYGDYQQLTPSDTTYGTQLAINGTNGMPFEAKTDVVWEQSQVTLGDGTAVQLKKPIPKVSQWQYGKPDSDTTISLRIAPLLVGVGLIEQIADADILASVDKNDANHDGIFGKVNYTVDKEKNRLAIGRFGHKAAMPSLVMQTADAAFNDMGLTNPLYPHENCTIKQTACHNLPRSHGKGVDLPMQRLTAIAFYLQHLKAPSNTLAISNNQTHTKGQQLFNTLHCATCHKPMQKTKDGVEFYPYSNLLLHDLGADLSDKRPEYDAAPQFWRTTPLWGLGAKSRAEIPLLHDGRASTITEAILWHGGEAQNSKQQFANLDNIDRKALLDFLNSL</sequence>
<evidence type="ECO:0000256" key="1">
    <source>
        <dbReference type="ARBA" id="ARBA00022617"/>
    </source>
</evidence>
<dbReference type="GO" id="GO:0009055">
    <property type="term" value="F:electron transfer activity"/>
    <property type="evidence" value="ECO:0007669"/>
    <property type="project" value="InterPro"/>
</dbReference>
<name>L2F7X7_9GAMM</name>
<dbReference type="OrthoDB" id="9805202at2"/>
<dbReference type="RefSeq" id="WP_009766984.1">
    <property type="nucleotide sequence ID" value="NZ_ANIN01000001.1"/>
</dbReference>
<dbReference type="AlphaFoldDB" id="L2F7X7"/>
<dbReference type="PANTHER" id="PTHR30600:SF4">
    <property type="entry name" value="CYTOCHROME C DOMAIN-CONTAINING PROTEIN"/>
    <property type="match status" value="1"/>
</dbReference>
<dbReference type="eggNOG" id="COG3488">
    <property type="taxonomic scope" value="Bacteria"/>
</dbReference>
<evidence type="ECO:0000256" key="2">
    <source>
        <dbReference type="ARBA" id="ARBA00022723"/>
    </source>
</evidence>
<keyword evidence="7" id="KW-1185">Reference proteome</keyword>
<dbReference type="PROSITE" id="PS51007">
    <property type="entry name" value="CYTC"/>
    <property type="match status" value="1"/>
</dbReference>
<dbReference type="InterPro" id="IPR010538">
    <property type="entry name" value="DHOR"/>
</dbReference>
<dbReference type="InterPro" id="IPR036909">
    <property type="entry name" value="Cyt_c-like_dom_sf"/>
</dbReference>
<keyword evidence="1 4" id="KW-0349">Heme</keyword>
<dbReference type="Pfam" id="PF06537">
    <property type="entry name" value="DHOR"/>
    <property type="match status" value="2"/>
</dbReference>
<keyword evidence="3 4" id="KW-0408">Iron</keyword>
<evidence type="ECO:0000313" key="7">
    <source>
        <dbReference type="Proteomes" id="UP000023795"/>
    </source>
</evidence>
<dbReference type="GO" id="GO:0020037">
    <property type="term" value="F:heme binding"/>
    <property type="evidence" value="ECO:0007669"/>
    <property type="project" value="InterPro"/>
</dbReference>
<dbReference type="GO" id="GO:0046872">
    <property type="term" value="F:metal ion binding"/>
    <property type="evidence" value="ECO:0007669"/>
    <property type="project" value="UniProtKB-KW"/>
</dbReference>
<evidence type="ECO:0000313" key="6">
    <source>
        <dbReference type="EMBL" id="ELA09164.1"/>
    </source>
</evidence>
<keyword evidence="2 4" id="KW-0479">Metal-binding</keyword>
<comment type="caution">
    <text evidence="6">The sequence shown here is derived from an EMBL/GenBank/DDBJ whole genome shotgun (WGS) entry which is preliminary data.</text>
</comment>
<dbReference type="PATRIC" id="fig|1230338.3.peg.468"/>
<feature type="domain" description="Cytochrome c" evidence="5">
    <location>
        <begin position="345"/>
        <end position="467"/>
    </location>
</feature>
<reference evidence="6 7" key="1">
    <citation type="journal article" date="2013" name="Genome Announc.">
        <title>Genome Sequence of Moraxella macacae 0408225, a Novel Bacterial Species Isolated from a Cynomolgus Macaque with Epistaxis.</title>
        <authorList>
            <person name="Ladner J.T."/>
            <person name="Whitehouse C.A."/>
            <person name="Koroleva G.I."/>
            <person name="Palacios G.F."/>
        </authorList>
    </citation>
    <scope>NUCLEOTIDE SEQUENCE [LARGE SCALE GENOMIC DNA]</scope>
    <source>
        <strain evidence="6 7">0408225</strain>
    </source>
</reference>
<accession>L2F7X7</accession>
<dbReference type="Gene3D" id="1.10.760.10">
    <property type="entry name" value="Cytochrome c-like domain"/>
    <property type="match status" value="1"/>
</dbReference>
<dbReference type="SUPFAM" id="SSF46626">
    <property type="entry name" value="Cytochrome c"/>
    <property type="match status" value="1"/>
</dbReference>
<evidence type="ECO:0000256" key="4">
    <source>
        <dbReference type="PROSITE-ProRule" id="PRU00433"/>
    </source>
</evidence>
<dbReference type="STRING" id="1230338.MOMA_02115"/>
<dbReference type="PANTHER" id="PTHR30600">
    <property type="entry name" value="CYTOCHROME C PEROXIDASE-RELATED"/>
    <property type="match status" value="1"/>
</dbReference>
<dbReference type="Proteomes" id="UP000023795">
    <property type="component" value="Unassembled WGS sequence"/>
</dbReference>
<dbReference type="InterPro" id="IPR051395">
    <property type="entry name" value="Cytochrome_c_Peroxidase/MauG"/>
</dbReference>
<organism evidence="6 7">
    <name type="scientific">Moraxella macacae 0408225</name>
    <dbReference type="NCBI Taxonomy" id="1230338"/>
    <lineage>
        <taxon>Bacteria</taxon>
        <taxon>Pseudomonadati</taxon>
        <taxon>Pseudomonadota</taxon>
        <taxon>Gammaproteobacteria</taxon>
        <taxon>Moraxellales</taxon>
        <taxon>Moraxellaceae</taxon>
        <taxon>Moraxella</taxon>
    </lineage>
</organism>
<evidence type="ECO:0000259" key="5">
    <source>
        <dbReference type="PROSITE" id="PS51007"/>
    </source>
</evidence>
<dbReference type="PIRSF" id="PIRSF028099">
    <property type="entry name" value="DUF1111"/>
    <property type="match status" value="1"/>
</dbReference>
<dbReference type="InterPro" id="IPR009056">
    <property type="entry name" value="Cyt_c-like_dom"/>
</dbReference>